<dbReference type="Gene3D" id="3.40.50.1820">
    <property type="entry name" value="alpha/beta hydrolase"/>
    <property type="match status" value="1"/>
</dbReference>
<dbReference type="InterPro" id="IPR004360">
    <property type="entry name" value="Glyas_Fos-R_dOase_dom"/>
</dbReference>
<name>A0A813IHM6_POLGL</name>
<sequence>MANSSESANRRISIVARQITTAETRYPAWLTPAACIGEDGNRIANSKVRREPLRVVFFDETVSEDRYGAAGMNVVVLEGEMVYPKAEEANPTTPCSVLVFMHPGGSLSSLPIVGALAKAGVHVCAIATRYGNNDSTVIVEKACVDLGAVINHLRSVLGYTKVVLCGWSGGGGLVALYQSLVEHPPGDTIETPSGDEVYIKGLPPCDGIAFIAAHAGRARILSEWIDPAVSSENDFVSGRNAVVDIYNPAASAAPFSAEFVKLYREAQQARIRRITAWAKDSLRSLEQDISETAQSAHPDWRRERRDLAFVVPCTQADIRRLDVALDPSDRAAETLETLARENHSPVGLARFTTLRSWLSQWSLDDSRADAVKALPSVSVPVLVLANGADNLVPLAHAREIFAAVPHARKHFHVVPGASHYYLGQRTELAESVGTCLAWLKREQLLDDRPKNEVPGVQLEVPLRLEELQAFSSQRLATRLELCGLNHLALVSSDMSRTTRFVCEKLGMPLIKTIQLAEGHGQHFFFDAGNGSCLAYFWWPDARPAAPGIAAPVDNSQIACEADTHTAIGSMNHVAWAVPPGRLKEYRRTLRKRDVECSPILHHADVPGGYVFQPADTDASVTFSSFYFRGPDGEYFEFTEQRRQFSPEHDIAHAPKTKADRQPRPSK</sequence>
<protein>
    <recommendedName>
        <fullName evidence="2">VOC domain-containing protein</fullName>
    </recommendedName>
</protein>
<dbReference type="Gene3D" id="3.10.180.10">
    <property type="entry name" value="2,3-Dihydroxybiphenyl 1,2-Dioxygenase, domain 1"/>
    <property type="match status" value="1"/>
</dbReference>
<dbReference type="Proteomes" id="UP000626109">
    <property type="component" value="Unassembled WGS sequence"/>
</dbReference>
<feature type="domain" description="VOC" evidence="2">
    <location>
        <begin position="483"/>
        <end position="640"/>
    </location>
</feature>
<proteinExistence type="predicted"/>
<dbReference type="AlphaFoldDB" id="A0A813IHM6"/>
<dbReference type="PROSITE" id="PS51819">
    <property type="entry name" value="VOC"/>
    <property type="match status" value="1"/>
</dbReference>
<dbReference type="InterPro" id="IPR037523">
    <property type="entry name" value="VOC_core"/>
</dbReference>
<comment type="caution">
    <text evidence="3">The sequence shown here is derived from an EMBL/GenBank/DDBJ whole genome shotgun (WGS) entry which is preliminary data.</text>
</comment>
<reference evidence="3" key="1">
    <citation type="submission" date="2021-02" db="EMBL/GenBank/DDBJ databases">
        <authorList>
            <person name="Dougan E. K."/>
            <person name="Rhodes N."/>
            <person name="Thang M."/>
            <person name="Chan C."/>
        </authorList>
    </citation>
    <scope>NUCLEOTIDE SEQUENCE</scope>
</reference>
<evidence type="ECO:0000256" key="1">
    <source>
        <dbReference type="SAM" id="MobiDB-lite"/>
    </source>
</evidence>
<dbReference type="SUPFAM" id="SSF53474">
    <property type="entry name" value="alpha/beta-Hydrolases"/>
    <property type="match status" value="1"/>
</dbReference>
<dbReference type="InterPro" id="IPR029068">
    <property type="entry name" value="Glyas_Bleomycin-R_OHBP_Dase"/>
</dbReference>
<dbReference type="CDD" id="cd06587">
    <property type="entry name" value="VOC"/>
    <property type="match status" value="1"/>
</dbReference>
<dbReference type="EMBL" id="CAJNNW010009098">
    <property type="protein sequence ID" value="CAE8650687.1"/>
    <property type="molecule type" value="Genomic_DNA"/>
</dbReference>
<accession>A0A813IHM6</accession>
<organism evidence="3 4">
    <name type="scientific">Polarella glacialis</name>
    <name type="common">Dinoflagellate</name>
    <dbReference type="NCBI Taxonomy" id="89957"/>
    <lineage>
        <taxon>Eukaryota</taxon>
        <taxon>Sar</taxon>
        <taxon>Alveolata</taxon>
        <taxon>Dinophyceae</taxon>
        <taxon>Suessiales</taxon>
        <taxon>Suessiaceae</taxon>
        <taxon>Polarella</taxon>
    </lineage>
</organism>
<gene>
    <name evidence="3" type="ORF">PGLA2088_LOCUS8479</name>
</gene>
<evidence type="ECO:0000259" key="2">
    <source>
        <dbReference type="PROSITE" id="PS51819"/>
    </source>
</evidence>
<evidence type="ECO:0000313" key="4">
    <source>
        <dbReference type="Proteomes" id="UP000626109"/>
    </source>
</evidence>
<feature type="region of interest" description="Disordered" evidence="1">
    <location>
        <begin position="643"/>
        <end position="666"/>
    </location>
</feature>
<dbReference type="SUPFAM" id="SSF54593">
    <property type="entry name" value="Glyoxalase/Bleomycin resistance protein/Dihydroxybiphenyl dioxygenase"/>
    <property type="match status" value="1"/>
</dbReference>
<dbReference type="Pfam" id="PF00903">
    <property type="entry name" value="Glyoxalase"/>
    <property type="match status" value="1"/>
</dbReference>
<dbReference type="InterPro" id="IPR029058">
    <property type="entry name" value="AB_hydrolase_fold"/>
</dbReference>
<evidence type="ECO:0000313" key="3">
    <source>
        <dbReference type="EMBL" id="CAE8650687.1"/>
    </source>
</evidence>